<name>A0A0E9SVH8_ANGAN</name>
<sequence>MYTDPGVTCSTKVFTLYSRDTVERAVLESSILHYYAQAV</sequence>
<reference evidence="1" key="2">
    <citation type="journal article" date="2015" name="Fish Shellfish Immunol.">
        <title>Early steps in the European eel (Anguilla anguilla)-Vibrio vulnificus interaction in the gills: Role of the RtxA13 toxin.</title>
        <authorList>
            <person name="Callol A."/>
            <person name="Pajuelo D."/>
            <person name="Ebbesson L."/>
            <person name="Teles M."/>
            <person name="MacKenzie S."/>
            <person name="Amaro C."/>
        </authorList>
    </citation>
    <scope>NUCLEOTIDE SEQUENCE</scope>
</reference>
<proteinExistence type="predicted"/>
<dbReference type="EMBL" id="GBXM01063218">
    <property type="protein sequence ID" value="JAH45359.1"/>
    <property type="molecule type" value="Transcribed_RNA"/>
</dbReference>
<reference evidence="1" key="1">
    <citation type="submission" date="2014-11" db="EMBL/GenBank/DDBJ databases">
        <authorList>
            <person name="Amaro Gonzalez C."/>
        </authorList>
    </citation>
    <scope>NUCLEOTIDE SEQUENCE</scope>
</reference>
<organism evidence="1">
    <name type="scientific">Anguilla anguilla</name>
    <name type="common">European freshwater eel</name>
    <name type="synonym">Muraena anguilla</name>
    <dbReference type="NCBI Taxonomy" id="7936"/>
    <lineage>
        <taxon>Eukaryota</taxon>
        <taxon>Metazoa</taxon>
        <taxon>Chordata</taxon>
        <taxon>Craniata</taxon>
        <taxon>Vertebrata</taxon>
        <taxon>Euteleostomi</taxon>
        <taxon>Actinopterygii</taxon>
        <taxon>Neopterygii</taxon>
        <taxon>Teleostei</taxon>
        <taxon>Anguilliformes</taxon>
        <taxon>Anguillidae</taxon>
        <taxon>Anguilla</taxon>
    </lineage>
</organism>
<protein>
    <submittedName>
        <fullName evidence="1">Uncharacterized protein</fullName>
    </submittedName>
</protein>
<evidence type="ECO:0000313" key="1">
    <source>
        <dbReference type="EMBL" id="JAH45359.1"/>
    </source>
</evidence>
<accession>A0A0E9SVH8</accession>
<dbReference type="AlphaFoldDB" id="A0A0E9SVH8"/>